<gene>
    <name evidence="2" type="primary">LOC142170416</name>
</gene>
<name>A0AC58STW6_TOBAC</name>
<proteinExistence type="predicted"/>
<evidence type="ECO:0000313" key="2">
    <source>
        <dbReference type="RefSeq" id="XP_075088422.1"/>
    </source>
</evidence>
<dbReference type="RefSeq" id="XP_075088422.1">
    <property type="nucleotide sequence ID" value="XM_075232321.1"/>
</dbReference>
<organism evidence="1 2">
    <name type="scientific">Nicotiana tabacum</name>
    <name type="common">Common tobacco</name>
    <dbReference type="NCBI Taxonomy" id="4097"/>
    <lineage>
        <taxon>Eukaryota</taxon>
        <taxon>Viridiplantae</taxon>
        <taxon>Streptophyta</taxon>
        <taxon>Embryophyta</taxon>
        <taxon>Tracheophyta</taxon>
        <taxon>Spermatophyta</taxon>
        <taxon>Magnoliopsida</taxon>
        <taxon>eudicotyledons</taxon>
        <taxon>Gunneridae</taxon>
        <taxon>Pentapetalae</taxon>
        <taxon>asterids</taxon>
        <taxon>lamiids</taxon>
        <taxon>Solanales</taxon>
        <taxon>Solanaceae</taxon>
        <taxon>Nicotianoideae</taxon>
        <taxon>Nicotianeae</taxon>
        <taxon>Nicotiana</taxon>
    </lineage>
</organism>
<reference evidence="2" key="2">
    <citation type="submission" date="2025-08" db="UniProtKB">
        <authorList>
            <consortium name="RefSeq"/>
        </authorList>
    </citation>
    <scope>IDENTIFICATION</scope>
    <source>
        <tissue evidence="2">Leaf</tissue>
    </source>
</reference>
<reference evidence="1" key="1">
    <citation type="journal article" date="2014" name="Nat. Commun.">
        <title>The tobacco genome sequence and its comparison with those of tomato and potato.</title>
        <authorList>
            <person name="Sierro N."/>
            <person name="Battey J.N."/>
            <person name="Ouadi S."/>
            <person name="Bakaher N."/>
            <person name="Bovet L."/>
            <person name="Willig A."/>
            <person name="Goepfert S."/>
            <person name="Peitsch M.C."/>
            <person name="Ivanov N.V."/>
        </authorList>
    </citation>
    <scope>NUCLEOTIDE SEQUENCE [LARGE SCALE GENOMIC DNA]</scope>
</reference>
<evidence type="ECO:0000313" key="1">
    <source>
        <dbReference type="Proteomes" id="UP000790787"/>
    </source>
</evidence>
<accession>A0AC58STW6</accession>
<sequence length="413" mass="47223">MLKQIQVNIPLIEALKEMSGYEKMMNDLMSRKFDFQDFVTVTLTQTCSAVVTRPIAEKLSDLGSFTIPCTIGNFAFAKALCDLGASINLMLLLADRTVKRPSGILDDVLVQTDDEVLTIEDPLAACLVNFDEVNGEELAEWVLALEGRGVAFEELKKKLVTTPIIITPNWEQPFELMCDASDYTVGHSQIWDTKSDISDGGTHFCNRAFKKLLAKYDVRHKVATPYHPQTIGQVEVSNREIKSVLTKTVNAIRTDWEKKLDDALWAYRTAFKTPIGMSPYKLVFGKAFHLQVELEHRAWWALKQLNLDIEATGTTRIIDFHELHEFIHHAFKSIRLYKERMKRLHDKNIVERNFNPGDMVLLYNSRLRLFLGKLRSRWSGPFRVVEVFPSGAVEIATEKNSRTFRVNGQRLKL</sequence>
<dbReference type="Proteomes" id="UP000790787">
    <property type="component" value="Chromosome 16"/>
</dbReference>
<keyword evidence="1" id="KW-1185">Reference proteome</keyword>
<protein>
    <submittedName>
        <fullName evidence="2">Uncharacterized protein LOC142170416</fullName>
    </submittedName>
</protein>